<gene>
    <name evidence="3" type="ordered locus">Deba_0198</name>
</gene>
<dbReference type="EMBL" id="CP002085">
    <property type="protein sequence ID" value="ADK83575.1"/>
    <property type="molecule type" value="Genomic_DNA"/>
</dbReference>
<evidence type="ECO:0000313" key="4">
    <source>
        <dbReference type="Proteomes" id="UP000009047"/>
    </source>
</evidence>
<accession>E1QG63</accession>
<dbReference type="Gene3D" id="3.40.50.620">
    <property type="entry name" value="HUPs"/>
    <property type="match status" value="1"/>
</dbReference>
<dbReference type="PANTHER" id="PTHR46268">
    <property type="entry name" value="STRESS RESPONSE PROTEIN NHAX"/>
    <property type="match status" value="1"/>
</dbReference>
<dbReference type="PRINTS" id="PR01438">
    <property type="entry name" value="UNVRSLSTRESS"/>
</dbReference>
<organism evidence="3 4">
    <name type="scientific">Desulfarculus baarsii (strain ATCC 33931 / DSM 2075 / LMG 7858 / VKM B-1802 / 2st14)</name>
    <dbReference type="NCBI Taxonomy" id="644282"/>
    <lineage>
        <taxon>Bacteria</taxon>
        <taxon>Pseudomonadati</taxon>
        <taxon>Thermodesulfobacteriota</taxon>
        <taxon>Desulfarculia</taxon>
        <taxon>Desulfarculales</taxon>
        <taxon>Desulfarculaceae</taxon>
        <taxon>Desulfarculus</taxon>
    </lineage>
</organism>
<dbReference type="KEGG" id="dbr:Deba_0198"/>
<sequence length="151" mass="16116">MIEGPIIAATDFSKAAEQAVAQAARLAAQRGVKLVLAHVIPPLITPTPLLDEIQVSQVTADLRREMRQAAEREMQRLRQIESALTEVETVIAEGEPTRELAALCQSQNAALLVVGAAGAGNIVEAVFGSVARKMVRRAPCSVLVVRPEEAD</sequence>
<dbReference type="eggNOG" id="COG0589">
    <property type="taxonomic scope" value="Bacteria"/>
</dbReference>
<keyword evidence="4" id="KW-1185">Reference proteome</keyword>
<dbReference type="HOGENOM" id="CLU_049301_11_2_7"/>
<evidence type="ECO:0000256" key="1">
    <source>
        <dbReference type="ARBA" id="ARBA00008791"/>
    </source>
</evidence>
<dbReference type="InterPro" id="IPR006015">
    <property type="entry name" value="Universal_stress_UspA"/>
</dbReference>
<dbReference type="AlphaFoldDB" id="E1QG63"/>
<dbReference type="OrthoDB" id="5509188at2"/>
<evidence type="ECO:0000259" key="2">
    <source>
        <dbReference type="Pfam" id="PF00582"/>
    </source>
</evidence>
<feature type="domain" description="UspA" evidence="2">
    <location>
        <begin position="5"/>
        <end position="146"/>
    </location>
</feature>
<dbReference type="SUPFAM" id="SSF52402">
    <property type="entry name" value="Adenine nucleotide alpha hydrolases-like"/>
    <property type="match status" value="1"/>
</dbReference>
<proteinExistence type="inferred from homology"/>
<dbReference type="InterPro" id="IPR006016">
    <property type="entry name" value="UspA"/>
</dbReference>
<dbReference type="Pfam" id="PF00582">
    <property type="entry name" value="Usp"/>
    <property type="match status" value="1"/>
</dbReference>
<dbReference type="CDD" id="cd00293">
    <property type="entry name" value="USP-like"/>
    <property type="match status" value="1"/>
</dbReference>
<dbReference type="PANTHER" id="PTHR46268:SF6">
    <property type="entry name" value="UNIVERSAL STRESS PROTEIN UP12"/>
    <property type="match status" value="1"/>
</dbReference>
<reference evidence="3 4" key="1">
    <citation type="journal article" date="2010" name="Stand. Genomic Sci.">
        <title>Complete genome sequence of Desulfarculus baarsii type strain (2st14).</title>
        <authorList>
            <person name="Sun H."/>
            <person name="Spring S."/>
            <person name="Lapidus A."/>
            <person name="Davenport K."/>
            <person name="Del Rio T.G."/>
            <person name="Tice H."/>
            <person name="Nolan M."/>
            <person name="Copeland A."/>
            <person name="Cheng J.F."/>
            <person name="Lucas S."/>
            <person name="Tapia R."/>
            <person name="Goodwin L."/>
            <person name="Pitluck S."/>
            <person name="Ivanova N."/>
            <person name="Pagani I."/>
            <person name="Mavromatis K."/>
            <person name="Ovchinnikova G."/>
            <person name="Pati A."/>
            <person name="Chen A."/>
            <person name="Palaniappan K."/>
            <person name="Hauser L."/>
            <person name="Chang Y.J."/>
            <person name="Jeffries C.D."/>
            <person name="Detter J.C."/>
            <person name="Han C."/>
            <person name="Rohde M."/>
            <person name="Brambilla E."/>
            <person name="Goker M."/>
            <person name="Woyke T."/>
            <person name="Bristow J."/>
            <person name="Eisen J.A."/>
            <person name="Markowitz V."/>
            <person name="Hugenholtz P."/>
            <person name="Kyrpides N.C."/>
            <person name="Klenk H.P."/>
            <person name="Land M."/>
        </authorList>
    </citation>
    <scope>NUCLEOTIDE SEQUENCE [LARGE SCALE GENOMIC DNA]</scope>
    <source>
        <strain evidence="4">ATCC 33931 / DSM 2075 / LMG 7858 / VKM B-1802 / 2st14</strain>
    </source>
</reference>
<protein>
    <submittedName>
        <fullName evidence="3">UspA domain protein</fullName>
    </submittedName>
</protein>
<dbReference type="RefSeq" id="WP_013257031.1">
    <property type="nucleotide sequence ID" value="NC_014365.1"/>
</dbReference>
<dbReference type="Proteomes" id="UP000009047">
    <property type="component" value="Chromosome"/>
</dbReference>
<dbReference type="InterPro" id="IPR014729">
    <property type="entry name" value="Rossmann-like_a/b/a_fold"/>
</dbReference>
<evidence type="ECO:0000313" key="3">
    <source>
        <dbReference type="EMBL" id="ADK83575.1"/>
    </source>
</evidence>
<dbReference type="STRING" id="644282.Deba_0198"/>
<comment type="similarity">
    <text evidence="1">Belongs to the universal stress protein A family.</text>
</comment>
<name>E1QG63_DESB2</name>